<dbReference type="Gene3D" id="2.40.30.170">
    <property type="match status" value="1"/>
</dbReference>
<dbReference type="GO" id="GO:1990281">
    <property type="term" value="C:efflux pump complex"/>
    <property type="evidence" value="ECO:0007669"/>
    <property type="project" value="TreeGrafter"/>
</dbReference>
<dbReference type="Gene3D" id="2.40.50.100">
    <property type="match status" value="1"/>
</dbReference>
<accession>A0AAU7DBP2</accession>
<evidence type="ECO:0000313" key="7">
    <source>
        <dbReference type="EMBL" id="XBH11295.1"/>
    </source>
</evidence>
<dbReference type="AlphaFoldDB" id="A0AAU7DBP2"/>
<name>A0AAU7DBP2_9BACT</name>
<dbReference type="KEGG" id="epl:P4G45_06105"/>
<dbReference type="InterPro" id="IPR006143">
    <property type="entry name" value="RND_pump_MFP"/>
</dbReference>
<dbReference type="Gene3D" id="1.10.287.470">
    <property type="entry name" value="Helix hairpin bin"/>
    <property type="match status" value="1"/>
</dbReference>
<keyword evidence="3" id="KW-0813">Transport</keyword>
<proteinExistence type="inferred from homology"/>
<dbReference type="RefSeq" id="WP_348268784.1">
    <property type="nucleotide sequence ID" value="NZ_CP121194.1"/>
</dbReference>
<organism evidence="8">
    <name type="scientific">Edaphobacter paludis</name>
    <dbReference type="NCBI Taxonomy" id="3035702"/>
    <lineage>
        <taxon>Bacteria</taxon>
        <taxon>Pseudomonadati</taxon>
        <taxon>Acidobacteriota</taxon>
        <taxon>Terriglobia</taxon>
        <taxon>Terriglobales</taxon>
        <taxon>Acidobacteriaceae</taxon>
        <taxon>Edaphobacter</taxon>
    </lineage>
</organism>
<sequence>MVRVTRGNLASTLTVAGQFQPYQQVDLHAKVSGYIRHINVDIGDRVYAGQVIATLEVPELNAQLAGAQAEVRHSQSEINRAKSQVAGAKSSHAALHDAYMRLAQAAQQRPGLIAQQELDDALAKDQNSEASVDVAKAALEATEEQLGVSSADKQRVQALSDYSVVTAPFSGVITKRYADTGSLIQAGTASNTQAMPVVQLAQSDMLRLRMPVPEADVPYIEDGGTVQVKVQATGKDFTGKVIRFARALDPTTRTMITEVDVANPTLELSPGMYAEAIISLQQRKSVLTLPIQAVVQGDSQSYVLALDSSNHVQKKIVTLGVQGADKVEITSGLTEGQLVIVSAQANYQVGQPVSPKFESVSMPSEVGGK</sequence>
<evidence type="ECO:0000256" key="3">
    <source>
        <dbReference type="ARBA" id="ARBA00022448"/>
    </source>
</evidence>
<evidence type="ECO:0000256" key="1">
    <source>
        <dbReference type="ARBA" id="ARBA00004196"/>
    </source>
</evidence>
<dbReference type="InterPro" id="IPR058627">
    <property type="entry name" value="MdtA-like_C"/>
</dbReference>
<evidence type="ECO:0000313" key="8">
    <source>
        <dbReference type="EMBL" id="XBH14724.1"/>
    </source>
</evidence>
<comment type="subcellular location">
    <subcellularLocation>
        <location evidence="1">Cell envelope</location>
    </subcellularLocation>
</comment>
<evidence type="ECO:0000259" key="4">
    <source>
        <dbReference type="Pfam" id="PF25917"/>
    </source>
</evidence>
<dbReference type="Pfam" id="PF25954">
    <property type="entry name" value="Beta-barrel_RND_2"/>
    <property type="match status" value="1"/>
</dbReference>
<gene>
    <name evidence="7" type="ORF">P4G45_06105</name>
    <name evidence="8" type="ORF">P8936_06080</name>
</gene>
<dbReference type="Gene3D" id="2.40.420.20">
    <property type="match status" value="1"/>
</dbReference>
<dbReference type="GO" id="GO:0015562">
    <property type="term" value="F:efflux transmembrane transporter activity"/>
    <property type="evidence" value="ECO:0007669"/>
    <property type="project" value="TreeGrafter"/>
</dbReference>
<feature type="domain" description="Multidrug resistance protein MdtA-like barrel-sandwich hybrid" evidence="4">
    <location>
        <begin position="24"/>
        <end position="190"/>
    </location>
</feature>
<dbReference type="PANTHER" id="PTHR30469:SF37">
    <property type="entry name" value="RAGD PROTEIN"/>
    <property type="match status" value="1"/>
</dbReference>
<comment type="similarity">
    <text evidence="2">Belongs to the membrane fusion protein (MFP) (TC 8.A.1) family.</text>
</comment>
<dbReference type="EMBL" id="CP121194">
    <property type="protein sequence ID" value="XBH11295.1"/>
    <property type="molecule type" value="Genomic_DNA"/>
</dbReference>
<dbReference type="EMBL" id="CP121195">
    <property type="protein sequence ID" value="XBH14724.1"/>
    <property type="molecule type" value="Genomic_DNA"/>
</dbReference>
<dbReference type="PANTHER" id="PTHR30469">
    <property type="entry name" value="MULTIDRUG RESISTANCE PROTEIN MDTA"/>
    <property type="match status" value="1"/>
</dbReference>
<feature type="domain" description="CusB-like beta-barrel" evidence="5">
    <location>
        <begin position="210"/>
        <end position="278"/>
    </location>
</feature>
<dbReference type="InterPro" id="IPR058625">
    <property type="entry name" value="MdtA-like_BSH"/>
</dbReference>
<reference evidence="8" key="1">
    <citation type="submission" date="2023-03" db="EMBL/GenBank/DDBJ databases">
        <title>Edaphobacter sp.</title>
        <authorList>
            <person name="Huber K.J."/>
            <person name="Papendorf J."/>
            <person name="Pilke C."/>
            <person name="Bunk B."/>
            <person name="Sproeer C."/>
            <person name="Pester M."/>
        </authorList>
    </citation>
    <scope>NUCLEOTIDE SEQUENCE</scope>
    <source>
        <strain evidence="7">DSM 109919</strain>
        <strain evidence="8">DSM 109920</strain>
    </source>
</reference>
<dbReference type="InterPro" id="IPR058792">
    <property type="entry name" value="Beta-barrel_RND_2"/>
</dbReference>
<dbReference type="Pfam" id="PF25917">
    <property type="entry name" value="BSH_RND"/>
    <property type="match status" value="1"/>
</dbReference>
<protein>
    <submittedName>
        <fullName evidence="8">Efflux RND transporter periplasmic adaptor subunit</fullName>
    </submittedName>
</protein>
<dbReference type="Pfam" id="PF25967">
    <property type="entry name" value="RND-MFP_C"/>
    <property type="match status" value="1"/>
</dbReference>
<evidence type="ECO:0000256" key="2">
    <source>
        <dbReference type="ARBA" id="ARBA00009477"/>
    </source>
</evidence>
<evidence type="ECO:0000259" key="6">
    <source>
        <dbReference type="Pfam" id="PF25967"/>
    </source>
</evidence>
<accession>A0AAU7D1R7</accession>
<dbReference type="SUPFAM" id="SSF111369">
    <property type="entry name" value="HlyD-like secretion proteins"/>
    <property type="match status" value="1"/>
</dbReference>
<evidence type="ECO:0000259" key="5">
    <source>
        <dbReference type="Pfam" id="PF25954"/>
    </source>
</evidence>
<feature type="domain" description="Multidrug resistance protein MdtA-like C-terminal permuted SH3" evidence="6">
    <location>
        <begin position="286"/>
        <end position="342"/>
    </location>
</feature>
<dbReference type="NCBIfam" id="TIGR01730">
    <property type="entry name" value="RND_mfp"/>
    <property type="match status" value="1"/>
</dbReference>